<comment type="caution">
    <text evidence="1">The sequence shown here is derived from an EMBL/GenBank/DDBJ whole genome shotgun (WGS) entry which is preliminary data.</text>
</comment>
<sequence length="258" mass="30719">MSKKITNFVPACWQAGNVGYRPLKTAHIHGNIVRNMRNELKTILFLLLSFVFTNANATGQYPDKIIIDGKEYSIRNNPLEPFFEKYPDRKPKTNIMSSALHRGYIATFTLIDKKLYLTDIKINAEKKDSEKKWKAEMTSVFDKVFPGQNKVLMDLYNGILIVHLNLEVSFKDRNRLLIEFQNGTEQERRTYDNEKYEVFMDEQFELYKNTEEYKSEFLELMKDEEDDDEYFENKQEKEKFTENLIRRYTPNFTSKFID</sequence>
<reference evidence="1" key="1">
    <citation type="submission" date="2020-08" db="EMBL/GenBank/DDBJ databases">
        <title>Hyunsoonleella sp. strain SJ7 genome sequencing and assembly.</title>
        <authorList>
            <person name="Kim I."/>
        </authorList>
    </citation>
    <scope>NUCLEOTIDE SEQUENCE</scope>
    <source>
        <strain evidence="1">SJ7</strain>
    </source>
</reference>
<dbReference type="EMBL" id="JACNMF010000001">
    <property type="protein sequence ID" value="MBC3756766.1"/>
    <property type="molecule type" value="Genomic_DNA"/>
</dbReference>
<organism evidence="1 2">
    <name type="scientific">Hyunsoonleella aquatilis</name>
    <dbReference type="NCBI Taxonomy" id="2762758"/>
    <lineage>
        <taxon>Bacteria</taxon>
        <taxon>Pseudomonadati</taxon>
        <taxon>Bacteroidota</taxon>
        <taxon>Flavobacteriia</taxon>
        <taxon>Flavobacteriales</taxon>
        <taxon>Flavobacteriaceae</taxon>
    </lineage>
</organism>
<gene>
    <name evidence="1" type="ORF">H7U19_00005</name>
</gene>
<dbReference type="RefSeq" id="WP_222597359.1">
    <property type="nucleotide sequence ID" value="NZ_JACNMF010000001.1"/>
</dbReference>
<name>A0A923H6D2_9FLAO</name>
<dbReference type="Proteomes" id="UP000656244">
    <property type="component" value="Unassembled WGS sequence"/>
</dbReference>
<protein>
    <submittedName>
        <fullName evidence="1">Uncharacterized protein</fullName>
    </submittedName>
</protein>
<evidence type="ECO:0000313" key="2">
    <source>
        <dbReference type="Proteomes" id="UP000656244"/>
    </source>
</evidence>
<keyword evidence="2" id="KW-1185">Reference proteome</keyword>
<accession>A0A923H6D2</accession>
<dbReference type="AlphaFoldDB" id="A0A923H6D2"/>
<evidence type="ECO:0000313" key="1">
    <source>
        <dbReference type="EMBL" id="MBC3756766.1"/>
    </source>
</evidence>
<proteinExistence type="predicted"/>